<dbReference type="SUPFAM" id="SSF54862">
    <property type="entry name" value="4Fe-4S ferredoxins"/>
    <property type="match status" value="1"/>
</dbReference>
<feature type="domain" description="4Fe-4S ferredoxin-type" evidence="9">
    <location>
        <begin position="186"/>
        <end position="215"/>
    </location>
</feature>
<dbReference type="InterPro" id="IPR029039">
    <property type="entry name" value="Flavoprotein-like_sf"/>
</dbReference>
<dbReference type="InterPro" id="IPR047964">
    <property type="entry name" value="EFR1-like"/>
</dbReference>
<feature type="domain" description="4Fe-4S ferredoxin-type" evidence="9">
    <location>
        <begin position="221"/>
        <end position="243"/>
    </location>
</feature>
<dbReference type="Gene3D" id="3.30.70.20">
    <property type="match status" value="1"/>
</dbReference>
<dbReference type="Proteomes" id="UP000824145">
    <property type="component" value="Unassembled WGS sequence"/>
</dbReference>
<dbReference type="Gene3D" id="3.40.50.360">
    <property type="match status" value="1"/>
</dbReference>
<comment type="caution">
    <text evidence="10">The sequence shown here is derived from an EMBL/GenBank/DDBJ whole genome shotgun (WGS) entry which is preliminary data.</text>
</comment>
<proteinExistence type="predicted"/>
<dbReference type="EMBL" id="DVNJ01000032">
    <property type="protein sequence ID" value="HIU63352.1"/>
    <property type="molecule type" value="Genomic_DNA"/>
</dbReference>
<dbReference type="InterPro" id="IPR017896">
    <property type="entry name" value="4Fe4S_Fe-S-bd"/>
</dbReference>
<reference evidence="10" key="1">
    <citation type="submission" date="2020-10" db="EMBL/GenBank/DDBJ databases">
        <authorList>
            <person name="Gilroy R."/>
        </authorList>
    </citation>
    <scope>NUCLEOTIDE SEQUENCE</scope>
    <source>
        <strain evidence="10">9366</strain>
    </source>
</reference>
<reference evidence="10" key="2">
    <citation type="journal article" date="2021" name="PeerJ">
        <title>Extensive microbial diversity within the chicken gut microbiome revealed by metagenomics and culture.</title>
        <authorList>
            <person name="Gilroy R."/>
            <person name="Ravi A."/>
            <person name="Getino M."/>
            <person name="Pursley I."/>
            <person name="Horton D.L."/>
            <person name="Alikhan N.F."/>
            <person name="Baker D."/>
            <person name="Gharbi K."/>
            <person name="Hall N."/>
            <person name="Watson M."/>
            <person name="Adriaenssens E.M."/>
            <person name="Foster-Nyarko E."/>
            <person name="Jarju S."/>
            <person name="Secka A."/>
            <person name="Antonio M."/>
            <person name="Oren A."/>
            <person name="Chaudhuri R.R."/>
            <person name="La Ragione R."/>
            <person name="Hildebrand F."/>
            <person name="Pallen M.J."/>
        </authorList>
    </citation>
    <scope>NUCLEOTIDE SEQUENCE</scope>
    <source>
        <strain evidence="10">9366</strain>
    </source>
</reference>
<keyword evidence="4" id="KW-0004">4Fe-4S</keyword>
<dbReference type="AlphaFoldDB" id="A0A9D1SKW1"/>
<dbReference type="PANTHER" id="PTHR24960">
    <property type="entry name" value="PHOTOSYSTEM I IRON-SULFUR CENTER-RELATED"/>
    <property type="match status" value="1"/>
</dbReference>
<dbReference type="PROSITE" id="PS00198">
    <property type="entry name" value="4FE4S_FER_1"/>
    <property type="match status" value="2"/>
</dbReference>
<evidence type="ECO:0000313" key="10">
    <source>
        <dbReference type="EMBL" id="HIU63352.1"/>
    </source>
</evidence>
<evidence type="ECO:0000256" key="7">
    <source>
        <dbReference type="ARBA" id="ARBA00023014"/>
    </source>
</evidence>
<protein>
    <recommendedName>
        <fullName evidence="3">Ferredoxin</fullName>
    </recommendedName>
</protein>
<evidence type="ECO:0000256" key="1">
    <source>
        <dbReference type="ARBA" id="ARBA00001966"/>
    </source>
</evidence>
<dbReference type="GO" id="GO:0051539">
    <property type="term" value="F:4 iron, 4 sulfur cluster binding"/>
    <property type="evidence" value="ECO:0007669"/>
    <property type="project" value="UniProtKB-KW"/>
</dbReference>
<dbReference type="InterPro" id="IPR017900">
    <property type="entry name" value="4Fe4S_Fe_S_CS"/>
</dbReference>
<keyword evidence="5" id="KW-0479">Metal-binding</keyword>
<keyword evidence="6" id="KW-0408">Iron</keyword>
<dbReference type="PANTHER" id="PTHR24960:SF79">
    <property type="entry name" value="PHOTOSYSTEM I IRON-SULFUR CENTER"/>
    <property type="match status" value="1"/>
</dbReference>
<evidence type="ECO:0000256" key="4">
    <source>
        <dbReference type="ARBA" id="ARBA00022485"/>
    </source>
</evidence>
<sequence length="289" mass="32677">MKKLAIYYFSGTGNTLRVCKLIKENFEELGGEADLINIDKPYASEVSPENYDVFAIAYPVHGFNAPQIVSDYVKNFPEGKGEYYVIKSSGEPAAANRDSSHLVNKILAKKGYEMMDEFHYVMPYNMIFRHSEDMVKMMWKRALDAAPFDAKEIMEGGRGEIGQKLRHKFISRLFLLEHGGMRLIGRGFKADMQKCVKCGKCVKNCPVGNITWKDGKLVFGKKCLGCVRCSFNCPTNAIKIGILEGWKVNGAYKIGETAEYDESKVCRYCNKSYKKYFTTKGGSSIEKQK</sequence>
<organism evidence="10 11">
    <name type="scientific">Candidatus Caccalectryoclostridium excrementigallinarum</name>
    <dbReference type="NCBI Taxonomy" id="2840710"/>
    <lineage>
        <taxon>Bacteria</taxon>
        <taxon>Bacillati</taxon>
        <taxon>Bacillota</taxon>
        <taxon>Clostridia</taxon>
        <taxon>Christensenellales</taxon>
        <taxon>Christensenellaceae</taxon>
        <taxon>Christensenellaceae incertae sedis</taxon>
        <taxon>Candidatus Caccalectryoclostridium</taxon>
    </lineage>
</organism>
<evidence type="ECO:0000256" key="6">
    <source>
        <dbReference type="ARBA" id="ARBA00023004"/>
    </source>
</evidence>
<gene>
    <name evidence="10" type="ORF">IAB07_06265</name>
</gene>
<dbReference type="SUPFAM" id="SSF52218">
    <property type="entry name" value="Flavoproteins"/>
    <property type="match status" value="1"/>
</dbReference>
<comment type="function">
    <text evidence="2">Ferredoxins are iron-sulfur proteins that transfer electrons in a wide variety of metabolic reactions.</text>
</comment>
<comment type="cofactor">
    <cofactor evidence="1">
        <name>[4Fe-4S] cluster</name>
        <dbReference type="ChEBI" id="CHEBI:49883"/>
    </cofactor>
</comment>
<dbReference type="GO" id="GO:0046872">
    <property type="term" value="F:metal ion binding"/>
    <property type="evidence" value="ECO:0007669"/>
    <property type="project" value="UniProtKB-KW"/>
</dbReference>
<dbReference type="InterPro" id="IPR050157">
    <property type="entry name" value="PSI_iron-sulfur_center"/>
</dbReference>
<name>A0A9D1SKW1_9FIRM</name>
<dbReference type="InterPro" id="IPR008254">
    <property type="entry name" value="Flavodoxin/NO_synth"/>
</dbReference>
<evidence type="ECO:0000259" key="8">
    <source>
        <dbReference type="PROSITE" id="PS50902"/>
    </source>
</evidence>
<dbReference type="PROSITE" id="PS51379">
    <property type="entry name" value="4FE4S_FER_2"/>
    <property type="match status" value="2"/>
</dbReference>
<evidence type="ECO:0000256" key="5">
    <source>
        <dbReference type="ARBA" id="ARBA00022723"/>
    </source>
</evidence>
<evidence type="ECO:0000313" key="11">
    <source>
        <dbReference type="Proteomes" id="UP000824145"/>
    </source>
</evidence>
<dbReference type="Pfam" id="PF13187">
    <property type="entry name" value="Fer4_9"/>
    <property type="match status" value="1"/>
</dbReference>
<keyword evidence="7" id="KW-0411">Iron-sulfur</keyword>
<evidence type="ECO:0000259" key="9">
    <source>
        <dbReference type="PROSITE" id="PS51379"/>
    </source>
</evidence>
<dbReference type="GO" id="GO:0016651">
    <property type="term" value="F:oxidoreductase activity, acting on NAD(P)H"/>
    <property type="evidence" value="ECO:0007669"/>
    <property type="project" value="UniProtKB-ARBA"/>
</dbReference>
<evidence type="ECO:0000256" key="2">
    <source>
        <dbReference type="ARBA" id="ARBA00003532"/>
    </source>
</evidence>
<dbReference type="GO" id="GO:0010181">
    <property type="term" value="F:FMN binding"/>
    <property type="evidence" value="ECO:0007669"/>
    <property type="project" value="InterPro"/>
</dbReference>
<dbReference type="NCBIfam" id="NF038196">
    <property type="entry name" value="ferrodoxin_EFR1"/>
    <property type="match status" value="1"/>
</dbReference>
<evidence type="ECO:0000256" key="3">
    <source>
        <dbReference type="ARBA" id="ARBA00013529"/>
    </source>
</evidence>
<dbReference type="PROSITE" id="PS50902">
    <property type="entry name" value="FLAVODOXIN_LIKE"/>
    <property type="match status" value="1"/>
</dbReference>
<feature type="domain" description="Flavodoxin-like" evidence="8">
    <location>
        <begin position="4"/>
        <end position="144"/>
    </location>
</feature>
<accession>A0A9D1SKW1</accession>